<gene>
    <name evidence="1" type="ORF">NIES806_11670</name>
</gene>
<evidence type="ECO:0000313" key="1">
    <source>
        <dbReference type="EMBL" id="BAZ84967.1"/>
    </source>
</evidence>
<organism evidence="1 2">
    <name type="scientific">Dolichospermum compactum NIES-806</name>
    <dbReference type="NCBI Taxonomy" id="1973481"/>
    <lineage>
        <taxon>Bacteria</taxon>
        <taxon>Bacillati</taxon>
        <taxon>Cyanobacteriota</taxon>
        <taxon>Cyanophyceae</taxon>
        <taxon>Nostocales</taxon>
        <taxon>Aphanizomenonaceae</taxon>
        <taxon>Dolichospermum</taxon>
        <taxon>Dolichospermum compactum</taxon>
    </lineage>
</organism>
<evidence type="ECO:0000313" key="2">
    <source>
        <dbReference type="Proteomes" id="UP000218702"/>
    </source>
</evidence>
<dbReference type="KEGG" id="dcm:NIES806_11670"/>
<dbReference type="OrthoDB" id="486369at2"/>
<dbReference type="EMBL" id="AP018316">
    <property type="protein sequence ID" value="BAZ84967.1"/>
    <property type="molecule type" value="Genomic_DNA"/>
</dbReference>
<name>A0A1Z4V0E9_9CYAN</name>
<accession>A0A1Z4V0E9</accession>
<dbReference type="AlphaFoldDB" id="A0A1Z4V0E9"/>
<reference evidence="1 2" key="1">
    <citation type="submission" date="2017-06" db="EMBL/GenBank/DDBJ databases">
        <title>Genome sequencing of cyanobaciteial culture collection at National Institute for Environmental Studies (NIES).</title>
        <authorList>
            <person name="Hirose Y."/>
            <person name="Shimura Y."/>
            <person name="Fujisawa T."/>
            <person name="Nakamura Y."/>
            <person name="Kawachi M."/>
        </authorList>
    </citation>
    <scope>NUCLEOTIDE SEQUENCE [LARGE SCALE GENOMIC DNA]</scope>
    <source>
        <strain evidence="1 2">NIES-806</strain>
    </source>
</reference>
<keyword evidence="2" id="KW-1185">Reference proteome</keyword>
<protein>
    <submittedName>
        <fullName evidence="1">Uncharacterized protein</fullName>
    </submittedName>
</protein>
<sequence>MNFKRWQELKKILNEEKDLSNIWSYYMDHFADHPKFINLGQPVQNQYIDAVVKKTCQQLFGQNVKITNSLLIHIPRHQFFHGPFQASGRIGGVIFFEDIKVGLMAVSAQFPPTSEVQYSRFTEVMDLSPPTGHDLN</sequence>
<proteinExistence type="predicted"/>
<dbReference type="Proteomes" id="UP000218702">
    <property type="component" value="Chromosome"/>
</dbReference>
<dbReference type="RefSeq" id="WP_096665114.1">
    <property type="nucleotide sequence ID" value="NZ_AP018316.1"/>
</dbReference>